<feature type="domain" description="Peptidase M3A/M3B catalytic" evidence="8">
    <location>
        <begin position="262"/>
        <end position="645"/>
    </location>
</feature>
<name>A0A086KE43_TOXGO</name>
<dbReference type="CDD" id="cd09610">
    <property type="entry name" value="M3B_PepF"/>
    <property type="match status" value="1"/>
</dbReference>
<reference evidence="10 11" key="1">
    <citation type="submission" date="2014-03" db="EMBL/GenBank/DDBJ databases">
        <authorList>
            <person name="Sibley D."/>
            <person name="Venepally P."/>
            <person name="Karamycheva S."/>
            <person name="Hadjithomas M."/>
            <person name="Khan A."/>
            <person name="Brunk B."/>
            <person name="Roos D."/>
            <person name="Caler E."/>
            <person name="Lorenzi H."/>
        </authorList>
    </citation>
    <scope>NUCLEOTIDE SEQUENCE [LARGE SCALE GENOMIC DNA]</scope>
    <source>
        <strain evidence="11">p89</strain>
    </source>
</reference>
<keyword evidence="5 6" id="KW-0482">Metalloprotease</keyword>
<dbReference type="InterPro" id="IPR042088">
    <property type="entry name" value="OligoPept_F_C"/>
</dbReference>
<dbReference type="InterPro" id="IPR001567">
    <property type="entry name" value="Pept_M3A_M3B_dom"/>
</dbReference>
<feature type="chain" id="PRO_5001809125" evidence="7">
    <location>
        <begin position="49"/>
        <end position="667"/>
    </location>
</feature>
<comment type="cofactor">
    <cofactor evidence="6">
        <name>Zn(2+)</name>
        <dbReference type="ChEBI" id="CHEBI:29105"/>
    </cofactor>
    <text evidence="6">Binds 1 zinc ion.</text>
</comment>
<dbReference type="GO" id="GO:0004222">
    <property type="term" value="F:metalloendopeptidase activity"/>
    <property type="evidence" value="ECO:0007669"/>
    <property type="project" value="InterPro"/>
</dbReference>
<evidence type="ECO:0000256" key="4">
    <source>
        <dbReference type="ARBA" id="ARBA00022833"/>
    </source>
</evidence>
<organism evidence="10 11">
    <name type="scientific">Toxoplasma gondii p89</name>
    <dbReference type="NCBI Taxonomy" id="943119"/>
    <lineage>
        <taxon>Eukaryota</taxon>
        <taxon>Sar</taxon>
        <taxon>Alveolata</taxon>
        <taxon>Apicomplexa</taxon>
        <taxon>Conoidasida</taxon>
        <taxon>Coccidia</taxon>
        <taxon>Eucoccidiorida</taxon>
        <taxon>Eimeriorina</taxon>
        <taxon>Sarcocystidae</taxon>
        <taxon>Toxoplasma</taxon>
    </lineage>
</organism>
<evidence type="ECO:0000256" key="2">
    <source>
        <dbReference type="ARBA" id="ARBA00022723"/>
    </source>
</evidence>
<comment type="caution">
    <text evidence="10">The sequence shown here is derived from an EMBL/GenBank/DDBJ whole genome shotgun (WGS) entry which is preliminary data.</text>
</comment>
<dbReference type="Proteomes" id="UP000028828">
    <property type="component" value="Unassembled WGS sequence"/>
</dbReference>
<evidence type="ECO:0000256" key="1">
    <source>
        <dbReference type="ARBA" id="ARBA00022670"/>
    </source>
</evidence>
<dbReference type="GO" id="GO:0006508">
    <property type="term" value="P:proteolysis"/>
    <property type="evidence" value="ECO:0007669"/>
    <property type="project" value="UniProtKB-KW"/>
</dbReference>
<gene>
    <name evidence="10" type="ORF">TGP89_226420</name>
</gene>
<comment type="similarity">
    <text evidence="6">Belongs to the peptidase M3 family.</text>
</comment>
<dbReference type="Gene3D" id="1.10.1370.20">
    <property type="entry name" value="Oligoendopeptidase f, C-terminal domain"/>
    <property type="match status" value="1"/>
</dbReference>
<evidence type="ECO:0000313" key="11">
    <source>
        <dbReference type="Proteomes" id="UP000028828"/>
    </source>
</evidence>
<keyword evidence="7" id="KW-0732">Signal</keyword>
<dbReference type="Gene3D" id="1.20.140.70">
    <property type="entry name" value="Oligopeptidase f, N-terminal domain"/>
    <property type="match status" value="1"/>
</dbReference>
<keyword evidence="1 6" id="KW-0645">Protease</keyword>
<dbReference type="InterPro" id="IPR013647">
    <property type="entry name" value="OligopepF_N_dom"/>
</dbReference>
<dbReference type="EMBL" id="AEYI02000999">
    <property type="protein sequence ID" value="KFG42661.1"/>
    <property type="molecule type" value="Genomic_DNA"/>
</dbReference>
<evidence type="ECO:0000313" key="10">
    <source>
        <dbReference type="EMBL" id="KFG42661.1"/>
    </source>
</evidence>
<evidence type="ECO:0000256" key="7">
    <source>
        <dbReference type="SAM" id="SignalP"/>
    </source>
</evidence>
<feature type="domain" description="Oligopeptidase F N-terminal" evidence="9">
    <location>
        <begin position="173"/>
        <end position="242"/>
    </location>
</feature>
<accession>A0A086KE43</accession>
<proteinExistence type="inferred from homology"/>
<sequence>MISPVASVFSTMPHWKQGARLHAPGGRFTFAARIYLFLLLSCLGFSCSGEIANGEGTDTTPARLDPRTLPRYNLKRHFPYSSIFDPAIDRDIEALSRRAREFKERFKGTLETTLLEALIKHEQLDEAVDFVDYYIALVAAVNTTNEEIRKRVNQLESAIAADVQPYRLFVNLELGAMPEAALQKQMAANGNLSFYSGFLGAARRRAPYVLSEDVERALLVRKPMTVQVATEYYFKQLGDATFDMNGEKLILSMILAFIMDNSQEKRWAAQKAVKQGLERHKITNFAALSLNVVAGSWHMERKERGYKRLRSSRNVANNVSDETIDALIHAGETVAVSLTKRYFMLKKKILKNRAGVEVFDFADRLAPLPLKSTDRLYDWKESTRIVRDAYKSFSPTMALMFDKLLEEERIDAPAVPGKRTPACYLGTPTTGPFIILEHVGQPRCVETLAHEAGHAIHSMLSYEQGNLQLAPPLTIAEMASLMGERIVFNDLLRRTTDPEERLSHLLRYLDGWTSTVTRQLMFDDFERRVHDARAQGTIPDGTFTTMWKESLEKYFGAEGEVFDSYANSEADWARIPHFHNTPFYVYAYAFSDLAVGSLYRVYKAHPEGFEQKYLDILRSGNKKSFEEIMKPFGLNPSAETFWADAVEATGGTVIDEAESLALKLGFV</sequence>
<evidence type="ECO:0000259" key="8">
    <source>
        <dbReference type="Pfam" id="PF01432"/>
    </source>
</evidence>
<keyword evidence="4 6" id="KW-0862">Zinc</keyword>
<feature type="signal peptide" evidence="7">
    <location>
        <begin position="1"/>
        <end position="48"/>
    </location>
</feature>
<dbReference type="OrthoDB" id="397118at2759"/>
<dbReference type="Pfam" id="PF01432">
    <property type="entry name" value="Peptidase_M3"/>
    <property type="match status" value="1"/>
</dbReference>
<protein>
    <submittedName>
        <fullName evidence="10">Peptidase family M3 protein</fullName>
    </submittedName>
</protein>
<evidence type="ECO:0000256" key="5">
    <source>
        <dbReference type="ARBA" id="ARBA00023049"/>
    </source>
</evidence>
<dbReference type="VEuPathDB" id="ToxoDB:TGP89_226420"/>
<dbReference type="Pfam" id="PF08439">
    <property type="entry name" value="Peptidase_M3_N"/>
    <property type="match status" value="1"/>
</dbReference>
<evidence type="ECO:0000259" key="9">
    <source>
        <dbReference type="Pfam" id="PF08439"/>
    </source>
</evidence>
<dbReference type="SUPFAM" id="SSF55486">
    <property type="entry name" value="Metalloproteases ('zincins'), catalytic domain"/>
    <property type="match status" value="1"/>
</dbReference>
<keyword evidence="3 6" id="KW-0378">Hydrolase</keyword>
<evidence type="ECO:0000256" key="3">
    <source>
        <dbReference type="ARBA" id="ARBA00022801"/>
    </source>
</evidence>
<evidence type="ECO:0000256" key="6">
    <source>
        <dbReference type="RuleBase" id="RU003435"/>
    </source>
</evidence>
<dbReference type="AlphaFoldDB" id="A0A086KE43"/>
<keyword evidence="2 6" id="KW-0479">Metal-binding</keyword>
<dbReference type="GO" id="GO:0046872">
    <property type="term" value="F:metal ion binding"/>
    <property type="evidence" value="ECO:0007669"/>
    <property type="project" value="UniProtKB-UniRule"/>
</dbReference>